<dbReference type="InterPro" id="IPR027244">
    <property type="entry name" value="IML1"/>
</dbReference>
<proteinExistence type="inferred from homology"/>
<evidence type="ECO:0000313" key="9">
    <source>
        <dbReference type="EMBL" id="KAL2070410.1"/>
    </source>
</evidence>
<evidence type="ECO:0000256" key="1">
    <source>
        <dbReference type="ARBA" id="ARBA00004148"/>
    </source>
</evidence>
<evidence type="ECO:0000256" key="5">
    <source>
        <dbReference type="ARBA" id="ARBA00022554"/>
    </source>
</evidence>
<dbReference type="InterPro" id="IPR036390">
    <property type="entry name" value="WH_DNA-bd_sf"/>
</dbReference>
<protein>
    <recommendedName>
        <fullName evidence="3">Vacuolar membrane-associated protein IML1</fullName>
    </recommendedName>
    <alternativeName>
        <fullName evidence="4">Vacuolar membrane-associated protein iml1</fullName>
    </alternativeName>
</protein>
<dbReference type="InterPro" id="IPR057068">
    <property type="entry name" value="IML1_N_fung"/>
</dbReference>
<dbReference type="Pfam" id="PF00610">
    <property type="entry name" value="DEP"/>
    <property type="match status" value="1"/>
</dbReference>
<feature type="region of interest" description="Disordered" evidence="7">
    <location>
        <begin position="1828"/>
        <end position="1862"/>
    </location>
</feature>
<dbReference type="Pfam" id="PF19418">
    <property type="entry name" value="DEPDC5_CTD"/>
    <property type="match status" value="1"/>
</dbReference>
<dbReference type="InterPro" id="IPR000591">
    <property type="entry name" value="DEP_dom"/>
</dbReference>
<dbReference type="InterPro" id="IPR045838">
    <property type="entry name" value="DEPDC5_CTD"/>
</dbReference>
<dbReference type="PROSITE" id="PS50186">
    <property type="entry name" value="DEP"/>
    <property type="match status" value="1"/>
</dbReference>
<feature type="region of interest" description="Disordered" evidence="7">
    <location>
        <begin position="112"/>
        <end position="149"/>
    </location>
</feature>
<accession>A0ABR4CKF9</accession>
<evidence type="ECO:0000313" key="10">
    <source>
        <dbReference type="Proteomes" id="UP001595075"/>
    </source>
</evidence>
<dbReference type="Gene3D" id="1.10.10.10">
    <property type="entry name" value="Winged helix-like DNA-binding domain superfamily/Winged helix DNA-binding domain"/>
    <property type="match status" value="1"/>
</dbReference>
<name>A0ABR4CKF9_9HELO</name>
<feature type="compositionally biased region" description="Polar residues" evidence="7">
    <location>
        <begin position="1829"/>
        <end position="1840"/>
    </location>
</feature>
<dbReference type="SMART" id="SM00049">
    <property type="entry name" value="DEP"/>
    <property type="match status" value="1"/>
</dbReference>
<dbReference type="Proteomes" id="UP001595075">
    <property type="component" value="Unassembled WGS sequence"/>
</dbReference>
<gene>
    <name evidence="9" type="ORF">VTL71DRAFT_13436</name>
</gene>
<feature type="compositionally biased region" description="Polar residues" evidence="7">
    <location>
        <begin position="112"/>
        <end position="142"/>
    </location>
</feature>
<dbReference type="PANTHER" id="PTHR13179">
    <property type="entry name" value="DEP DOMAIN CONTAINING PROTEIN 5"/>
    <property type="match status" value="1"/>
</dbReference>
<keyword evidence="5" id="KW-0926">Vacuole</keyword>
<dbReference type="Pfam" id="PF24438">
    <property type="entry name" value="IML1_N_fung"/>
    <property type="match status" value="1"/>
</dbReference>
<evidence type="ECO:0000256" key="3">
    <source>
        <dbReference type="ARBA" id="ARBA00018529"/>
    </source>
</evidence>
<feature type="compositionally biased region" description="Polar residues" evidence="7">
    <location>
        <begin position="813"/>
        <end position="826"/>
    </location>
</feature>
<comment type="caution">
    <text evidence="9">The sequence shown here is derived from an EMBL/GenBank/DDBJ whole genome shotgun (WGS) entry which is preliminary data.</text>
</comment>
<feature type="compositionally biased region" description="Basic and acidic residues" evidence="7">
    <location>
        <begin position="1493"/>
        <end position="1512"/>
    </location>
</feature>
<dbReference type="EMBL" id="JAZHXI010000006">
    <property type="protein sequence ID" value="KAL2070410.1"/>
    <property type="molecule type" value="Genomic_DNA"/>
</dbReference>
<evidence type="ECO:0000256" key="2">
    <source>
        <dbReference type="ARBA" id="ARBA00005643"/>
    </source>
</evidence>
<feature type="region of interest" description="Disordered" evidence="7">
    <location>
        <begin position="1485"/>
        <end position="1533"/>
    </location>
</feature>
<comment type="subcellular location">
    <subcellularLocation>
        <location evidence="1">Vacuole membrane</location>
        <topology evidence="1">Peripheral membrane protein</topology>
    </subcellularLocation>
</comment>
<evidence type="ECO:0000256" key="7">
    <source>
        <dbReference type="SAM" id="MobiDB-lite"/>
    </source>
</evidence>
<evidence type="ECO:0000256" key="4">
    <source>
        <dbReference type="ARBA" id="ARBA00021881"/>
    </source>
</evidence>
<dbReference type="InterPro" id="IPR036388">
    <property type="entry name" value="WH-like_DNA-bd_sf"/>
</dbReference>
<feature type="region of interest" description="Disordered" evidence="7">
    <location>
        <begin position="1"/>
        <end position="46"/>
    </location>
</feature>
<sequence length="1862" mass="208223">MVPPPVLAPSTPRRNTQRASHLREVSNGSTEGVPMSRVASDTGTVQHDPIPVRLPIERKCVLWVHDEAFSKEDVVLNLELFPDVKPGEVMAIMPLKAESAVWDFQDKTAARSQSDTLATSMQRERSSSNPRSPGAANGNSKSHGGDNRKDADVLNRYLFIAREMPQDMKAKYPNLEVSVAKHIADAFCLKSRSSVLLSTTDQSQNSATHVEMSFKDEYLARSDMWRLTVAELSNKTVFKGQKLLFMGTIKAQVTAVYVDGRKVQSALFSTSSRPIFRSESARYVLFIQMSKEMWDFDSEGSGEIMFNKVVNGFLPALFKKWVSLKAKHLVSIVLFTRMEYDTGIASELATSAHDSSYHTGVQADANKKPYKDFYRVVVSEMASGSWTTILYQLKREFKSFRRDISMHRINSVNTKEPTESTQGSVLGTRIEAEPSLAMHGNVLEAINLASQQFSHDYIDRDLMRTGISIVVITPCPGLFEVDYETLRLTTENLIGNGIGIDLVCLPKMPLHSVPLFRYRNPHYATFQEATQYKTLRSEDSTPRQNPAMFGSSFSSLNESLSPSKASQRDQNIHAKSFATIDPPSEWSYAIPHWLDVSFWTGASQDLHLASTSAKSSRKLFKATPVQRTSDFEVRCKMYEMEMASVVENAMTEIAVTPLQHDALFPQMILGPREVPGRKQVATRDIHSATIGREKVYGSLSEFVSGPSKALTDRHSSLEDERFYRALETFDTTKSEVSEDFIEARHGTDGKRNFKTGSEEAARKLLAEDPKVFGTSFSDEIGTLKGSDFLHKSASGNSSHENKPIVDPPKTRKNSIASSTTGMSHTSPIRPVKFSRQISLGKFGFGIAAPKAATAEIQTEHANAARPVSGTSNQTSDTFRSAEAASHLLVSKTIHGHDRPPSSQSDKSKSKSDTASLEKKAGREAGDIESTESRPMTIRSALQSLDSTNQFKSRSVLGSVYEVTDRRREDARVLHSIRQDDNQKVYNSKLLAGSVPELPATLSPTQALSPWLTVLNPSNPSANDSIGPSSYRRWQHVFPRPILTKTMKWKSLCSPASIPLTTEYFPTKQQLDSEYHQKPYNISQNPEEELNEVPKDREELLRELVGLRLSHGFQIVVGPGVAQAFGQKSMKIANVFDTKRIAEDGVSVFMSMGNTIHQLSCVNETGVEIMMFIRKPTATVTHPGSLSPSPYNPAIRTTLAGDYNSRSVVLGKPKEEYNWNYVDAFIAGIAEEMSENLRYWRARFVLIPVERPTQSQRRPGEDNEEEIRLEGIKKLTQMWQRHRVLTASERRFQGPRRIKDPNPLDIVYKTEDPSIVVTAELETLPLVETGTGTGDAGPRRGLLLEHFFRKSKLDIPGLAEAIQAPVERGGVRMQNRRWHFRLHYNCFIGSDMTTWLIENFEDIETRDDAVEFGNFLMAKDESQRNRDASVKDKDADKDAGIFVHVEKRHPFRDGQYFYQVTGEFAKQRPESRSGWFATKRRDYSIPSTPMSESMFRDSPRPERSRSSSNHDEMSTDSGATTPTTISGGGKRPKVALSKVMKYDVDHRKRSYRPERIHLHYDRLHNPDSCYHIRIDWMGVTAKLIEDAIGSWASTAERYGLRLIEAPIGEACAISDLHPFRSPYTIDLALQPPDQQPRTYFDVNSFAPQVQSSPASRHYYQKAIMKKFNFVLDIEAAKNFPTNVDVVYSWGKPDFKYSQYIHRSGVVLAQITDEGGFLLLANRLYNNRNMVSKESDSLAGSKAANAITPESIKNELELFCQDGFILEAFYKEVFEKATPPSATPPALRSPYVNSVLDSNIPTLGLPPGVLARDSSPSPMRLAGVSMPSFGRRQSTQIGNSGSMAVDHSRQDSPRGSVVDSDKAA</sequence>
<feature type="region of interest" description="Disordered" evidence="7">
    <location>
        <begin position="791"/>
        <end position="829"/>
    </location>
</feature>
<dbReference type="SUPFAM" id="SSF46785">
    <property type="entry name" value="Winged helix' DNA-binding domain"/>
    <property type="match status" value="1"/>
</dbReference>
<feature type="domain" description="DEP" evidence="8">
    <location>
        <begin position="1366"/>
        <end position="1461"/>
    </location>
</feature>
<feature type="compositionally biased region" description="Polar residues" evidence="7">
    <location>
        <begin position="1514"/>
        <end position="1524"/>
    </location>
</feature>
<comment type="similarity">
    <text evidence="2">Belongs to the IML1 family.</text>
</comment>
<keyword evidence="6" id="KW-0472">Membrane</keyword>
<reference evidence="9 10" key="1">
    <citation type="journal article" date="2024" name="Commun. Biol.">
        <title>Comparative genomic analysis of thermophilic fungi reveals convergent evolutionary adaptations and gene losses.</title>
        <authorList>
            <person name="Steindorff A.S."/>
            <person name="Aguilar-Pontes M.V."/>
            <person name="Robinson A.J."/>
            <person name="Andreopoulos B."/>
            <person name="LaButti K."/>
            <person name="Kuo A."/>
            <person name="Mondo S."/>
            <person name="Riley R."/>
            <person name="Otillar R."/>
            <person name="Haridas S."/>
            <person name="Lipzen A."/>
            <person name="Grimwood J."/>
            <person name="Schmutz J."/>
            <person name="Clum A."/>
            <person name="Reid I.D."/>
            <person name="Moisan M.C."/>
            <person name="Butler G."/>
            <person name="Nguyen T.T.M."/>
            <person name="Dewar K."/>
            <person name="Conant G."/>
            <person name="Drula E."/>
            <person name="Henrissat B."/>
            <person name="Hansel C."/>
            <person name="Singer S."/>
            <person name="Hutchinson M.I."/>
            <person name="de Vries R.P."/>
            <person name="Natvig D.O."/>
            <person name="Powell A.J."/>
            <person name="Tsang A."/>
            <person name="Grigoriev I.V."/>
        </authorList>
    </citation>
    <scope>NUCLEOTIDE SEQUENCE [LARGE SCALE GENOMIC DNA]</scope>
    <source>
        <strain evidence="9 10">CBS 494.80</strain>
    </source>
</reference>
<dbReference type="CDD" id="cd04449">
    <property type="entry name" value="DEP_DEPDC5-like"/>
    <property type="match status" value="1"/>
</dbReference>
<dbReference type="Pfam" id="PF12257">
    <property type="entry name" value="IML1"/>
    <property type="match status" value="1"/>
</dbReference>
<feature type="compositionally biased region" description="Basic and acidic residues" evidence="7">
    <location>
        <begin position="894"/>
        <end position="925"/>
    </location>
</feature>
<organism evidence="9 10">
    <name type="scientific">Oculimacula yallundae</name>
    <dbReference type="NCBI Taxonomy" id="86028"/>
    <lineage>
        <taxon>Eukaryota</taxon>
        <taxon>Fungi</taxon>
        <taxon>Dikarya</taxon>
        <taxon>Ascomycota</taxon>
        <taxon>Pezizomycotina</taxon>
        <taxon>Leotiomycetes</taxon>
        <taxon>Helotiales</taxon>
        <taxon>Ploettnerulaceae</taxon>
        <taxon>Oculimacula</taxon>
    </lineage>
</organism>
<keyword evidence="10" id="KW-1185">Reference proteome</keyword>
<dbReference type="InterPro" id="IPR048255">
    <property type="entry name" value="IML1_N"/>
</dbReference>
<evidence type="ECO:0000259" key="8">
    <source>
        <dbReference type="PROSITE" id="PS50186"/>
    </source>
</evidence>
<feature type="region of interest" description="Disordered" evidence="7">
    <location>
        <begin position="893"/>
        <end position="934"/>
    </location>
</feature>
<evidence type="ECO:0000256" key="6">
    <source>
        <dbReference type="ARBA" id="ARBA00023136"/>
    </source>
</evidence>
<dbReference type="PANTHER" id="PTHR13179:SF8">
    <property type="entry name" value="GATOR COMPLEX PROTEIN DEPDC5"/>
    <property type="match status" value="1"/>
</dbReference>